<accession>A0A1N7CU99</accession>
<evidence type="ECO:0000313" key="2">
    <source>
        <dbReference type="EMBL" id="SIR67055.1"/>
    </source>
</evidence>
<organism evidence="2 3">
    <name type="scientific">Aromatoleum tolulyticum</name>
    <dbReference type="NCBI Taxonomy" id="34027"/>
    <lineage>
        <taxon>Bacteria</taxon>
        <taxon>Pseudomonadati</taxon>
        <taxon>Pseudomonadota</taxon>
        <taxon>Betaproteobacteria</taxon>
        <taxon>Rhodocyclales</taxon>
        <taxon>Rhodocyclaceae</taxon>
        <taxon>Aromatoleum</taxon>
    </lineage>
</organism>
<dbReference type="EMBL" id="FTMD01000032">
    <property type="protein sequence ID" value="SIR67055.1"/>
    <property type="molecule type" value="Genomic_DNA"/>
</dbReference>
<dbReference type="STRING" id="34027.SAMN05421829_1321"/>
<protein>
    <submittedName>
        <fullName evidence="2">Uncharacterized protein</fullName>
    </submittedName>
</protein>
<feature type="transmembrane region" description="Helical" evidence="1">
    <location>
        <begin position="40"/>
        <end position="60"/>
    </location>
</feature>
<keyword evidence="1" id="KW-1133">Transmembrane helix</keyword>
<dbReference type="InterPro" id="IPR045919">
    <property type="entry name" value="DUF6338"/>
</dbReference>
<gene>
    <name evidence="2" type="ORF">SAMN05421829_1321</name>
</gene>
<evidence type="ECO:0000256" key="1">
    <source>
        <dbReference type="SAM" id="Phobius"/>
    </source>
</evidence>
<reference evidence="3" key="1">
    <citation type="submission" date="2017-01" db="EMBL/GenBank/DDBJ databases">
        <authorList>
            <person name="Varghese N."/>
            <person name="Submissions S."/>
        </authorList>
    </citation>
    <scope>NUCLEOTIDE SEQUENCE [LARGE SCALE GENOMIC DNA]</scope>
    <source>
        <strain evidence="3">ATCC 51758</strain>
    </source>
</reference>
<dbReference type="RefSeq" id="WP_076604517.1">
    <property type="nucleotide sequence ID" value="NZ_FTMD01000032.1"/>
</dbReference>
<keyword evidence="3" id="KW-1185">Reference proteome</keyword>
<evidence type="ECO:0000313" key="3">
    <source>
        <dbReference type="Proteomes" id="UP000186819"/>
    </source>
</evidence>
<proteinExistence type="predicted"/>
<keyword evidence="1" id="KW-0472">Membrane</keyword>
<dbReference type="OrthoDB" id="6506297at2"/>
<keyword evidence="1" id="KW-0812">Transmembrane</keyword>
<name>A0A1N7CU99_9RHOO</name>
<feature type="transmembrane region" description="Helical" evidence="1">
    <location>
        <begin position="6"/>
        <end position="28"/>
    </location>
</feature>
<sequence>MDIWDANKLLLFIAFVIPGFVSLKTYELLFPGAQKESDKLLIDAVAYSSFNYALLLWPIYSVETNQVRESQPTAYALFYVFVLLIAPIAWACTLKKLRTTEFFQRSMPHPTAKPWDFVFAQRKPYWAVVTLKDGKRIAGRYDSASFASSAPATEQLYLEENWVLNDDGGFERPRTETAGILILSSEIVTVEFFKLTAGEDNGRKEAGA</sequence>
<dbReference type="Proteomes" id="UP000186819">
    <property type="component" value="Unassembled WGS sequence"/>
</dbReference>
<dbReference type="AlphaFoldDB" id="A0A1N7CU99"/>
<feature type="transmembrane region" description="Helical" evidence="1">
    <location>
        <begin position="72"/>
        <end position="92"/>
    </location>
</feature>
<dbReference type="Pfam" id="PF19865">
    <property type="entry name" value="DUF6338"/>
    <property type="match status" value="1"/>
</dbReference>